<name>A0A9P1C6U4_9DINO</name>
<feature type="region of interest" description="Disordered" evidence="1">
    <location>
        <begin position="995"/>
        <end position="1029"/>
    </location>
</feature>
<organism evidence="2">
    <name type="scientific">Cladocopium goreaui</name>
    <dbReference type="NCBI Taxonomy" id="2562237"/>
    <lineage>
        <taxon>Eukaryota</taxon>
        <taxon>Sar</taxon>
        <taxon>Alveolata</taxon>
        <taxon>Dinophyceae</taxon>
        <taxon>Suessiales</taxon>
        <taxon>Symbiodiniaceae</taxon>
        <taxon>Cladocopium</taxon>
    </lineage>
</organism>
<dbReference type="AlphaFoldDB" id="A0A9P1C6U4"/>
<dbReference type="EMBL" id="CAMXCT010001054">
    <property type="protein sequence ID" value="CAI3986160.1"/>
    <property type="molecule type" value="Genomic_DNA"/>
</dbReference>
<evidence type="ECO:0000313" key="4">
    <source>
        <dbReference type="EMBL" id="CAL4773472.1"/>
    </source>
</evidence>
<dbReference type="Proteomes" id="UP001152797">
    <property type="component" value="Unassembled WGS sequence"/>
</dbReference>
<evidence type="ECO:0000313" key="2">
    <source>
        <dbReference type="EMBL" id="CAI3986160.1"/>
    </source>
</evidence>
<proteinExistence type="predicted"/>
<feature type="compositionally biased region" description="Low complexity" evidence="1">
    <location>
        <begin position="997"/>
        <end position="1011"/>
    </location>
</feature>
<dbReference type="OrthoDB" id="447432at2759"/>
<sequence>MEEWWPNLDEGILSHLQRVFVTPLRLDAAFDYDEEIAILLESEFPDILPEDVLDSVAVLSQWKEEMARPLKRARAEVVRGALFRLPLHGQLTVQEEFSRLTRTSAICILEMHVKQKQKRYREDPADARTKRYESECRKYSNLLAQIIIQAGLPIAELVRTLEDPRSGWLHLFAARRGNTLKNRYKVWKPFEQWLEWNRGYLYPKGVRDAIDYLQHRVDDGCGKTVPQSLHAAISLIEQLGRVPSDVRISEDPLWIGHIKSWAAELAEDAAPRKPAEMYTVAMLISLELTIVDEAEQLYTRALSWIVLCMVWGAMRCDDMQSALPHRSILSNFGLRLVLGRSKTTGPDKPQKEVSVHVLRTTSLTGEDWLKVGFDIWSADPFNYKRDYMVMEPNKGWDGVKRKFLAPAGLSSAVSKLLGGLAVPRRTALGWELMPAQHLLPDGLESFFSGHSPRNFVTSVAAALGFSKDERAYLGRWSMGMVSSEEYVRTSRQVIFKIQKTVNKSLVDGSGDPFYEDETIGKLCEFASASGAKPNRIKKRHSVLVYGVPGGSPCLGGVYPTLQVLPEDWDENDDGDGTEMDLAEKVASHAAKEALASQHLGKYFITISRRTALRRLHMAGCFVKPDRCCEVSFMDEVQQDSFDAICQACKKRMLAECGKDPSTALGPPVTVAMDPAAQREFVKDHMDSDLQFILGDSGVSLLNQVAIARHYGTLRKFNALGDDRAAIRTACLQDFAISPDSPESRSQIASIVSSWETAKEYLAKELELRAEAKVLGQPRILQIHERQAMLRAVEALHGSLGDSECPAADYLSLKAEETEANEPTASPLDEIISKLASASSSIQSTVDGTGHIRVTRTKTKSKMPSTTEEYRKVMKVEMFSWLAMASRYKSKHWLHGLTADPFLKFVEYVLGDRVYGIQIPTSEGAQQKLRPDWAIVLAYEQKLRKEAMRRVMEGHTLADALNSVIKDADLKEAYFTTPVALKASLSDAQPNKWQRFNSKGSFSGKSSPSFAKGKGKGKGKSKSSNQADSRLKGLNLAWRTPDNRELCFAWNSGDCPGTCGRVHQCRVKGCYADHKAIEHKQKKDS</sequence>
<comment type="caution">
    <text evidence="2">The sequence shown here is derived from an EMBL/GenBank/DDBJ whole genome shotgun (WGS) entry which is preliminary data.</text>
</comment>
<reference evidence="2" key="1">
    <citation type="submission" date="2022-10" db="EMBL/GenBank/DDBJ databases">
        <authorList>
            <person name="Chen Y."/>
            <person name="Dougan E. K."/>
            <person name="Chan C."/>
            <person name="Rhodes N."/>
            <person name="Thang M."/>
        </authorList>
    </citation>
    <scope>NUCLEOTIDE SEQUENCE</scope>
</reference>
<dbReference type="EMBL" id="CAMXCT020001054">
    <property type="protein sequence ID" value="CAL1139535.1"/>
    <property type="molecule type" value="Genomic_DNA"/>
</dbReference>
<evidence type="ECO:0000256" key="1">
    <source>
        <dbReference type="SAM" id="MobiDB-lite"/>
    </source>
</evidence>
<gene>
    <name evidence="2" type="ORF">C1SCF055_LOCUS13532</name>
</gene>
<dbReference type="EMBL" id="CAMXCT030001054">
    <property type="protein sequence ID" value="CAL4773472.1"/>
    <property type="molecule type" value="Genomic_DNA"/>
</dbReference>
<protein>
    <submittedName>
        <fullName evidence="4">C3H1-type domain-containing protein</fullName>
    </submittedName>
</protein>
<evidence type="ECO:0000313" key="3">
    <source>
        <dbReference type="EMBL" id="CAL1139535.1"/>
    </source>
</evidence>
<reference evidence="3" key="2">
    <citation type="submission" date="2024-04" db="EMBL/GenBank/DDBJ databases">
        <authorList>
            <person name="Chen Y."/>
            <person name="Shah S."/>
            <person name="Dougan E. K."/>
            <person name="Thang M."/>
            <person name="Chan C."/>
        </authorList>
    </citation>
    <scope>NUCLEOTIDE SEQUENCE [LARGE SCALE GENOMIC DNA]</scope>
</reference>
<accession>A0A9P1C6U4</accession>
<evidence type="ECO:0000313" key="5">
    <source>
        <dbReference type="Proteomes" id="UP001152797"/>
    </source>
</evidence>
<keyword evidence="5" id="KW-1185">Reference proteome</keyword>